<evidence type="ECO:0000256" key="1">
    <source>
        <dbReference type="ARBA" id="ARBA00023015"/>
    </source>
</evidence>
<evidence type="ECO:0000313" key="6">
    <source>
        <dbReference type="Proteomes" id="UP000250831"/>
    </source>
</evidence>
<keyword evidence="3" id="KW-0804">Transcription</keyword>
<sequence length="298" mass="35071">MDIYTINNIVLYRKLDWTLSDDFFYLTHIPTAFEPFTIHPNYYSFGIIHQGSMKIEIDSQQYNIVPGSFLIYRPEQTLKIVEIEVETEGAFILFTRRFIQNFQPSFDAFFTKTFLHKNFDSHFMIDKNDHDQLSTMFGKIFDVLSSIYTDRWEISARSVIYALINETDLILKKYKNFLNPTSKKESLVINKFKLLAKENFSNRLPITFYVDKLNLSASQLYKIFKRKGHISPSSYLNELLLQEAKFLLSDSENNIGEIADKLSFSDIHTFSTYFKKQTGLSPSAFRSREFDRTQKDKK</sequence>
<keyword evidence="1" id="KW-0805">Transcription regulation</keyword>
<gene>
    <name evidence="5" type="ORF">DCO56_11515</name>
</gene>
<comment type="caution">
    <text evidence="5">The sequence shown here is derived from an EMBL/GenBank/DDBJ whole genome shotgun (WGS) entry which is preliminary data.</text>
</comment>
<dbReference type="PANTHER" id="PTHR43280">
    <property type="entry name" value="ARAC-FAMILY TRANSCRIPTIONAL REGULATOR"/>
    <property type="match status" value="1"/>
</dbReference>
<evidence type="ECO:0000313" key="5">
    <source>
        <dbReference type="EMBL" id="PUV23998.1"/>
    </source>
</evidence>
<dbReference type="PANTHER" id="PTHR43280:SF32">
    <property type="entry name" value="TRANSCRIPTIONAL REGULATORY PROTEIN"/>
    <property type="match status" value="1"/>
</dbReference>
<feature type="domain" description="HTH araC/xylS-type" evidence="4">
    <location>
        <begin position="190"/>
        <end position="288"/>
    </location>
</feature>
<dbReference type="PROSITE" id="PS01124">
    <property type="entry name" value="HTH_ARAC_FAMILY_2"/>
    <property type="match status" value="1"/>
</dbReference>
<reference evidence="5 6" key="1">
    <citation type="submission" date="2018-04" db="EMBL/GenBank/DDBJ databases">
        <title>Sphingobacterium sp. M46 Genome.</title>
        <authorList>
            <person name="Cheng J."/>
            <person name="Li Y."/>
        </authorList>
    </citation>
    <scope>NUCLEOTIDE SEQUENCE [LARGE SCALE GENOMIC DNA]</scope>
    <source>
        <strain evidence="5 6">M46</strain>
    </source>
</reference>
<evidence type="ECO:0000259" key="4">
    <source>
        <dbReference type="PROSITE" id="PS01124"/>
    </source>
</evidence>
<organism evidence="5 6">
    <name type="scientific">Sphingobacterium athyrii</name>
    <dbReference type="NCBI Taxonomy" id="2152717"/>
    <lineage>
        <taxon>Bacteria</taxon>
        <taxon>Pseudomonadati</taxon>
        <taxon>Bacteroidota</taxon>
        <taxon>Sphingobacteriia</taxon>
        <taxon>Sphingobacteriales</taxon>
        <taxon>Sphingobacteriaceae</taxon>
        <taxon>Sphingobacterium</taxon>
    </lineage>
</organism>
<name>A0A363NTE4_9SPHI</name>
<evidence type="ECO:0000256" key="2">
    <source>
        <dbReference type="ARBA" id="ARBA00023125"/>
    </source>
</evidence>
<dbReference type="Proteomes" id="UP000250831">
    <property type="component" value="Unassembled WGS sequence"/>
</dbReference>
<dbReference type="InterPro" id="IPR009057">
    <property type="entry name" value="Homeodomain-like_sf"/>
</dbReference>
<accession>A0A363NTE4</accession>
<dbReference type="Gene3D" id="1.10.10.60">
    <property type="entry name" value="Homeodomain-like"/>
    <property type="match status" value="1"/>
</dbReference>
<dbReference type="Pfam" id="PF12833">
    <property type="entry name" value="HTH_18"/>
    <property type="match status" value="1"/>
</dbReference>
<keyword evidence="2" id="KW-0238">DNA-binding</keyword>
<dbReference type="SUPFAM" id="SSF51215">
    <property type="entry name" value="Regulatory protein AraC"/>
    <property type="match status" value="1"/>
</dbReference>
<evidence type="ECO:0000256" key="3">
    <source>
        <dbReference type="ARBA" id="ARBA00023163"/>
    </source>
</evidence>
<dbReference type="OrthoDB" id="1007667at2"/>
<dbReference type="EMBL" id="QCXX01000003">
    <property type="protein sequence ID" value="PUV23998.1"/>
    <property type="molecule type" value="Genomic_DNA"/>
</dbReference>
<dbReference type="GO" id="GO:0003700">
    <property type="term" value="F:DNA-binding transcription factor activity"/>
    <property type="evidence" value="ECO:0007669"/>
    <property type="project" value="InterPro"/>
</dbReference>
<dbReference type="AlphaFoldDB" id="A0A363NTE4"/>
<dbReference type="InterPro" id="IPR018060">
    <property type="entry name" value="HTH_AraC"/>
</dbReference>
<dbReference type="SUPFAM" id="SSF46689">
    <property type="entry name" value="Homeodomain-like"/>
    <property type="match status" value="1"/>
</dbReference>
<protein>
    <recommendedName>
        <fullName evidence="4">HTH araC/xylS-type domain-containing protein</fullName>
    </recommendedName>
</protein>
<keyword evidence="6" id="KW-1185">Reference proteome</keyword>
<dbReference type="InterPro" id="IPR037923">
    <property type="entry name" value="HTH-like"/>
</dbReference>
<dbReference type="SMART" id="SM00342">
    <property type="entry name" value="HTH_ARAC"/>
    <property type="match status" value="1"/>
</dbReference>
<dbReference type="GO" id="GO:0043565">
    <property type="term" value="F:sequence-specific DNA binding"/>
    <property type="evidence" value="ECO:0007669"/>
    <property type="project" value="InterPro"/>
</dbReference>
<proteinExistence type="predicted"/>
<dbReference type="RefSeq" id="WP_108633926.1">
    <property type="nucleotide sequence ID" value="NZ_QCXX01000003.1"/>
</dbReference>